<dbReference type="InterPro" id="IPR057735">
    <property type="entry name" value="UBE2O-like_tSH3-B"/>
</dbReference>
<name>A0A3B6DHX4_WHEAT</name>
<dbReference type="Gramene" id="TraesNOR2D03G01258950.1">
    <property type="protein sequence ID" value="TraesNOR2D03G01258950.1"/>
    <property type="gene ID" value="TraesNOR2D03G01258950"/>
</dbReference>
<dbReference type="Gramene" id="TraesMAC2D03G01240730.1">
    <property type="protein sequence ID" value="TraesMAC2D03G01240730.1"/>
    <property type="gene ID" value="TraesMAC2D03G01240730"/>
</dbReference>
<keyword evidence="3" id="KW-0547">Nucleotide-binding</keyword>
<dbReference type="EnsemblPlants" id="TraesCS2D02G400600.1">
    <property type="protein sequence ID" value="TraesCS2D02G400600.1"/>
    <property type="gene ID" value="TraesCS2D02G400600"/>
</dbReference>
<dbReference type="Gramene" id="TraesCS2D02G400600.1">
    <property type="protein sequence ID" value="TraesCS2D02G400600.1"/>
    <property type="gene ID" value="TraesCS2D02G400600"/>
</dbReference>
<keyword evidence="9" id="KW-1185">Reference proteome</keyword>
<dbReference type="Gramene" id="TraesSYM2D03G01258200.1">
    <property type="protein sequence ID" value="TraesSYM2D03G01258200.1"/>
    <property type="gene ID" value="TraesSYM2D03G01258200"/>
</dbReference>
<dbReference type="Gramene" id="TraesLDM2D03G01243680.1">
    <property type="protein sequence ID" value="TraesLDM2D03G01243680.1"/>
    <property type="gene ID" value="TraesLDM2D03G01243680"/>
</dbReference>
<sequence>MNVVAEPSKIYLLDLVSFGHESDGAGSRGLVVPDTWVHNDSLPVGTVAILCVDGSVVTRKACDVNVVDRSYFYPGEVVGSASDLGGQIGVVTNVTVAVDLIERTVRGGEPAKIVKGVPPSRLRRVKGLSLGDYVVSGPWLGRVVEVSTDVYVLFDDGAMCKVPDAESKMLRSVAKADALYRPEMNSPFYPGHRVTGDPCAVFKPSRWLNGHWRPERRAGTVTKLEMSGVLVHWIASAHGGTDQQLVQEFAPPAYQNPGNLTFFCSASDCTWGVADTCFLRKTSDDSLPAAAETNKGAGDVACAHDGNHQEDRPVACSDDEYEYDSDTTEEDERESPSTTTVPTKQQQEMRFYRKQLRKDYFDGHRRARCRDVGRYVELDQLPMSVASTHTTVDVLWQDGTRQLGAPSTSLVSFNILNEQEFLPGQFVFDNAFPAATAPVDAAVGVTGDDDGSAATRRVGFVRSLDCKDQMVHVSWFKAASRPGQAREIDCSDTVSAYSLEREPERYAYYGDVVVRLLPSGSTDGPSAPPSQGNHKNKADLSWVGRVVDLPDGFVQVKWGDGSTSTIMPSSVLPSEICVINEQNYDELEAEMGDWVEDDGIDPPQEPATDYTENVPQNPTGVDGDEDPAGRDGPAAIATARLGSAVSFVIGWASNVLARGKRCLSDWSSPSSSGSELSAAAENEGAPETVPGGGDHPRDDAAREVIDADDPASEGKEAADANGNEEPFRFLHFDVRDSPPDHHYLDTADQGGCGGKRWVKIVQREWKILENNLPDTIYVRAFENRIDLLRAVMVGASGTPYHDGLFFFDLLLPPSYPDAPPQVYYHSFGLRLNPNLYASGTVCLSLLNTFGGEGTEIWSPATSSLLQVLVSIQGLVLNNQPYYNEAEYEALVGTPEGCRNALPYNENAYLLTLRTMLHLLRRPPLGFEEFVRDHFRRRARFILRACEAYLQGCDVGTLCSEACATKRSSERQCSPGLRFTLANLVPRLVAAFAEIGAEGCV</sequence>
<evidence type="ECO:0000256" key="5">
    <source>
        <dbReference type="ARBA" id="ARBA00022840"/>
    </source>
</evidence>
<dbReference type="Pfam" id="PF23043">
    <property type="entry name" value="SH3-B_UBE2O"/>
    <property type="match status" value="1"/>
</dbReference>
<dbReference type="InterPro" id="IPR000608">
    <property type="entry name" value="UBC"/>
</dbReference>
<evidence type="ECO:0000256" key="6">
    <source>
        <dbReference type="SAM" id="MobiDB-lite"/>
    </source>
</evidence>
<dbReference type="PANTHER" id="PTHR46116:SF32">
    <property type="entry name" value="OS05G0153132 PROTEIN"/>
    <property type="match status" value="1"/>
</dbReference>
<dbReference type="SMART" id="SM00212">
    <property type="entry name" value="UBCc"/>
    <property type="match status" value="1"/>
</dbReference>
<dbReference type="GO" id="GO:0005524">
    <property type="term" value="F:ATP binding"/>
    <property type="evidence" value="ECO:0007669"/>
    <property type="project" value="UniProtKB-KW"/>
</dbReference>
<dbReference type="Gramene" id="TraesCLE_scaffold_054127_01G000200.1">
    <property type="protein sequence ID" value="TraesCLE_scaffold_054127_01G000200.1"/>
    <property type="gene ID" value="TraesCLE_scaffold_054127_01G000200"/>
</dbReference>
<reference evidence="8" key="2">
    <citation type="submission" date="2018-10" db="UniProtKB">
        <authorList>
            <consortium name="EnsemblPlants"/>
        </authorList>
    </citation>
    <scope>IDENTIFICATION</scope>
</reference>
<feature type="region of interest" description="Disordered" evidence="6">
    <location>
        <begin position="663"/>
        <end position="700"/>
    </location>
</feature>
<feature type="domain" description="UBC core" evidence="7">
    <location>
        <begin position="756"/>
        <end position="916"/>
    </location>
</feature>
<dbReference type="Gramene" id="TraesKAR2D01G0371610.1">
    <property type="protein sequence ID" value="cds.TraesKAR2D01G0371610.1"/>
    <property type="gene ID" value="TraesKAR2D01G0371610"/>
</dbReference>
<dbReference type="AlphaFoldDB" id="A0A3B6DHX4"/>
<dbReference type="OMA" id="VQCPPDH"/>
<proteinExistence type="predicted"/>
<dbReference type="Gene3D" id="3.10.110.10">
    <property type="entry name" value="Ubiquitin Conjugating Enzyme"/>
    <property type="match status" value="1"/>
</dbReference>
<protein>
    <recommendedName>
        <fullName evidence="1">E2 ubiquitin-conjugating enzyme</fullName>
        <ecNumber evidence="1">2.3.2.23</ecNumber>
    </recommendedName>
</protein>
<dbReference type="Gramene" id="TraesCS2D03G0909900.1">
    <property type="protein sequence ID" value="TraesCS2D03G0909900.1.CDS"/>
    <property type="gene ID" value="TraesCS2D03G0909900"/>
</dbReference>
<dbReference type="RefSeq" id="XP_044328554.1">
    <property type="nucleotide sequence ID" value="XM_044472619.1"/>
</dbReference>
<evidence type="ECO:0000259" key="7">
    <source>
        <dbReference type="PROSITE" id="PS50127"/>
    </source>
</evidence>
<dbReference type="SMR" id="A0A3B6DHX4"/>
<dbReference type="Gramene" id="TraesARI2D03G01258970.1">
    <property type="protein sequence ID" value="TraesARI2D03G01258970.1"/>
    <property type="gene ID" value="TraesARI2D03G01258970"/>
</dbReference>
<gene>
    <name evidence="8" type="primary">LOC123049735</name>
</gene>
<dbReference type="FunFam" id="3.10.110.10:FF:000028">
    <property type="entry name" value="Probable ubiquitin-conjugating enzyme E2 23"/>
    <property type="match status" value="1"/>
</dbReference>
<dbReference type="InterPro" id="IPR057734">
    <property type="entry name" value="UBE2O-like_SH3-C"/>
</dbReference>
<dbReference type="OrthoDB" id="632608at2759"/>
<dbReference type="GO" id="GO:0061631">
    <property type="term" value="F:ubiquitin conjugating enzyme activity"/>
    <property type="evidence" value="ECO:0000318"/>
    <property type="project" value="GO_Central"/>
</dbReference>
<evidence type="ECO:0000256" key="4">
    <source>
        <dbReference type="ARBA" id="ARBA00022786"/>
    </source>
</evidence>
<dbReference type="STRING" id="4565.A0A3B6DHX4"/>
<dbReference type="InterPro" id="IPR057733">
    <property type="entry name" value="UBE2O-like_SH3-B"/>
</dbReference>
<evidence type="ECO:0000256" key="2">
    <source>
        <dbReference type="ARBA" id="ARBA00022679"/>
    </source>
</evidence>
<dbReference type="Pfam" id="PF23044">
    <property type="entry name" value="SH3-C_UBE2O"/>
    <property type="match status" value="1"/>
</dbReference>
<dbReference type="Gramene" id="TraesWEE_scaffold_032691_01G000100.1">
    <property type="protein sequence ID" value="TraesWEE_scaffold_032691_01G000100.1"/>
    <property type="gene ID" value="TraesWEE_scaffold_032691_01G000100"/>
</dbReference>
<dbReference type="Proteomes" id="UP000019116">
    <property type="component" value="Chromosome 2D"/>
</dbReference>
<dbReference type="PANTHER" id="PTHR46116">
    <property type="entry name" value="(E3-INDEPENDENT) E2 UBIQUITIN-CONJUGATING ENZYME"/>
    <property type="match status" value="1"/>
</dbReference>
<evidence type="ECO:0000313" key="9">
    <source>
        <dbReference type="Proteomes" id="UP000019116"/>
    </source>
</evidence>
<dbReference type="Gramene" id="TraesCAD_scaffold_017553_01G000200.1">
    <property type="protein sequence ID" value="TraesCAD_scaffold_017553_01G000200.1"/>
    <property type="gene ID" value="TraesCAD_scaffold_017553_01G000200"/>
</dbReference>
<dbReference type="InterPro" id="IPR016135">
    <property type="entry name" value="UBQ-conjugating_enzyme/RWD"/>
</dbReference>
<dbReference type="GeneID" id="123049735"/>
<dbReference type="Gramene" id="TraesLAC2D03G01194110.1">
    <property type="protein sequence ID" value="TraesLAC2D03G01194110.1"/>
    <property type="gene ID" value="TraesLAC2D03G01194110"/>
</dbReference>
<dbReference type="Pfam" id="PF00179">
    <property type="entry name" value="UQ_con"/>
    <property type="match status" value="1"/>
</dbReference>
<dbReference type="Gramene" id="TraesJUL2D03G01250370.1">
    <property type="protein sequence ID" value="TraesJUL2D03G01250370.1"/>
    <property type="gene ID" value="TraesJUL2D03G01250370"/>
</dbReference>
<keyword evidence="5" id="KW-0067">ATP-binding</keyword>
<dbReference type="SUPFAM" id="SSF54495">
    <property type="entry name" value="UBC-like"/>
    <property type="match status" value="1"/>
</dbReference>
<accession>A0A3B6DHX4</accession>
<dbReference type="Gramene" id="TraesSTA2D03G01231490.1">
    <property type="protein sequence ID" value="TraesSTA2D03G01231490.1"/>
    <property type="gene ID" value="TraesSTA2D03G01231490"/>
</dbReference>
<dbReference type="CDD" id="cd23837">
    <property type="entry name" value="UBCc_UBE2O"/>
    <property type="match status" value="1"/>
</dbReference>
<reference evidence="8" key="1">
    <citation type="submission" date="2018-08" db="EMBL/GenBank/DDBJ databases">
        <authorList>
            <person name="Rossello M."/>
        </authorList>
    </citation>
    <scope>NUCLEOTIDE SEQUENCE [LARGE SCALE GENOMIC DNA]</scope>
    <source>
        <strain evidence="8">cv. Chinese Spring</strain>
    </source>
</reference>
<feature type="compositionally biased region" description="Low complexity" evidence="6">
    <location>
        <begin position="664"/>
        <end position="683"/>
    </location>
</feature>
<evidence type="ECO:0000256" key="1">
    <source>
        <dbReference type="ARBA" id="ARBA00012486"/>
    </source>
</evidence>
<organism evidence="8">
    <name type="scientific">Triticum aestivum</name>
    <name type="common">Wheat</name>
    <dbReference type="NCBI Taxonomy" id="4565"/>
    <lineage>
        <taxon>Eukaryota</taxon>
        <taxon>Viridiplantae</taxon>
        <taxon>Streptophyta</taxon>
        <taxon>Embryophyta</taxon>
        <taxon>Tracheophyta</taxon>
        <taxon>Spermatophyta</taxon>
        <taxon>Magnoliopsida</taxon>
        <taxon>Liliopsida</taxon>
        <taxon>Poales</taxon>
        <taxon>Poaceae</taxon>
        <taxon>BOP clade</taxon>
        <taxon>Pooideae</taxon>
        <taxon>Triticodae</taxon>
        <taxon>Triticeae</taxon>
        <taxon>Triticinae</taxon>
        <taxon>Triticum</taxon>
    </lineage>
</organism>
<feature type="compositionally biased region" description="Polar residues" evidence="6">
    <location>
        <begin position="610"/>
        <end position="619"/>
    </location>
</feature>
<dbReference type="Gramene" id="TraesROB_scaffold_108406_01G000100.1">
    <property type="protein sequence ID" value="TraesROB_scaffold_108406_01G000100.1"/>
    <property type="gene ID" value="TraesROB_scaffold_108406_01G000100"/>
</dbReference>
<evidence type="ECO:0000256" key="3">
    <source>
        <dbReference type="ARBA" id="ARBA00022741"/>
    </source>
</evidence>
<dbReference type="Pfam" id="PF23046">
    <property type="entry name" value="tSH3-B_UBE2O"/>
    <property type="match status" value="1"/>
</dbReference>
<dbReference type="Gramene" id="TraesJAG2D03G01248830.1">
    <property type="protein sequence ID" value="TraesJAG2D03G01248830.1"/>
    <property type="gene ID" value="TraesJAG2D03G01248830"/>
</dbReference>
<evidence type="ECO:0000313" key="8">
    <source>
        <dbReference type="EnsemblPlants" id="TraesCS2D02G400600.1"/>
    </source>
</evidence>
<keyword evidence="4" id="KW-0833">Ubl conjugation pathway</keyword>
<dbReference type="EC" id="2.3.2.23" evidence="1"/>
<keyword evidence="2" id="KW-0808">Transferase</keyword>
<feature type="region of interest" description="Disordered" evidence="6">
    <location>
        <begin position="598"/>
        <end position="631"/>
    </location>
</feature>
<feature type="compositionally biased region" description="Acidic residues" evidence="6">
    <location>
        <begin position="317"/>
        <end position="333"/>
    </location>
</feature>
<feature type="region of interest" description="Disordered" evidence="6">
    <location>
        <begin position="301"/>
        <end position="348"/>
    </location>
</feature>
<dbReference type="PROSITE" id="PS50127">
    <property type="entry name" value="UBC_2"/>
    <property type="match status" value="1"/>
</dbReference>